<dbReference type="GO" id="GO:0070860">
    <property type="term" value="C:RNA polymerase I core factor complex"/>
    <property type="evidence" value="ECO:0007669"/>
    <property type="project" value="TreeGrafter"/>
</dbReference>
<dbReference type="Pfam" id="PF04090">
    <property type="entry name" value="Rrn11"/>
    <property type="match status" value="1"/>
</dbReference>
<dbReference type="GO" id="GO:0042790">
    <property type="term" value="P:nucleolar large rRNA transcription by RNA polymerase I"/>
    <property type="evidence" value="ECO:0007669"/>
    <property type="project" value="TreeGrafter"/>
</dbReference>
<keyword evidence="3" id="KW-1185">Reference proteome</keyword>
<dbReference type="EMBL" id="MU005957">
    <property type="protein sequence ID" value="KAF2864461.1"/>
    <property type="molecule type" value="Genomic_DNA"/>
</dbReference>
<dbReference type="GO" id="GO:0001164">
    <property type="term" value="F:RNA polymerase I core promoter sequence-specific DNA binding"/>
    <property type="evidence" value="ECO:0007669"/>
    <property type="project" value="InterPro"/>
</dbReference>
<dbReference type="Proteomes" id="UP000799421">
    <property type="component" value="Unassembled WGS sequence"/>
</dbReference>
<gene>
    <name evidence="2" type="ORF">K470DRAFT_239480</name>
</gene>
<dbReference type="PANTHER" id="PTHR28244:SF1">
    <property type="entry name" value="RNA POLYMERASE I-SPECIFIC TRANSCRIPTION INITIATION FACTOR RRN11"/>
    <property type="match status" value="1"/>
</dbReference>
<evidence type="ECO:0000313" key="2">
    <source>
        <dbReference type="EMBL" id="KAF2864461.1"/>
    </source>
</evidence>
<dbReference type="PANTHER" id="PTHR28244">
    <property type="entry name" value="RNA POLYMERASE I-SPECIFIC TRANSCRIPTION INITIATION FACTOR RRN11"/>
    <property type="match status" value="1"/>
</dbReference>
<dbReference type="InterPro" id="IPR007224">
    <property type="entry name" value="TIF_Rrn11"/>
</dbReference>
<dbReference type="AlphaFoldDB" id="A0A6A7CAA5"/>
<evidence type="ECO:0000256" key="1">
    <source>
        <dbReference type="SAM" id="MobiDB-lite"/>
    </source>
</evidence>
<dbReference type="GO" id="GO:0001181">
    <property type="term" value="F:RNA polymerase I general transcription initiation factor activity"/>
    <property type="evidence" value="ECO:0007669"/>
    <property type="project" value="InterPro"/>
</dbReference>
<feature type="region of interest" description="Disordered" evidence="1">
    <location>
        <begin position="1"/>
        <end position="60"/>
    </location>
</feature>
<dbReference type="GO" id="GO:0017025">
    <property type="term" value="F:TBP-class protein binding"/>
    <property type="evidence" value="ECO:0007669"/>
    <property type="project" value="TreeGrafter"/>
</dbReference>
<name>A0A6A7CAA5_9PEZI</name>
<proteinExistence type="predicted"/>
<organism evidence="2 3">
    <name type="scientific">Piedraia hortae CBS 480.64</name>
    <dbReference type="NCBI Taxonomy" id="1314780"/>
    <lineage>
        <taxon>Eukaryota</taxon>
        <taxon>Fungi</taxon>
        <taxon>Dikarya</taxon>
        <taxon>Ascomycota</taxon>
        <taxon>Pezizomycotina</taxon>
        <taxon>Dothideomycetes</taxon>
        <taxon>Dothideomycetidae</taxon>
        <taxon>Capnodiales</taxon>
        <taxon>Piedraiaceae</taxon>
        <taxon>Piedraia</taxon>
    </lineage>
</organism>
<evidence type="ECO:0000313" key="3">
    <source>
        <dbReference type="Proteomes" id="UP000799421"/>
    </source>
</evidence>
<reference evidence="2" key="1">
    <citation type="journal article" date="2020" name="Stud. Mycol.">
        <title>101 Dothideomycetes genomes: a test case for predicting lifestyles and emergence of pathogens.</title>
        <authorList>
            <person name="Haridas S."/>
            <person name="Albert R."/>
            <person name="Binder M."/>
            <person name="Bloem J."/>
            <person name="Labutti K."/>
            <person name="Salamov A."/>
            <person name="Andreopoulos B."/>
            <person name="Baker S."/>
            <person name="Barry K."/>
            <person name="Bills G."/>
            <person name="Bluhm B."/>
            <person name="Cannon C."/>
            <person name="Castanera R."/>
            <person name="Culley D."/>
            <person name="Daum C."/>
            <person name="Ezra D."/>
            <person name="Gonzalez J."/>
            <person name="Henrissat B."/>
            <person name="Kuo A."/>
            <person name="Liang C."/>
            <person name="Lipzen A."/>
            <person name="Lutzoni F."/>
            <person name="Magnuson J."/>
            <person name="Mondo S."/>
            <person name="Nolan M."/>
            <person name="Ohm R."/>
            <person name="Pangilinan J."/>
            <person name="Park H.-J."/>
            <person name="Ramirez L."/>
            <person name="Alfaro M."/>
            <person name="Sun H."/>
            <person name="Tritt A."/>
            <person name="Yoshinaga Y."/>
            <person name="Zwiers L.-H."/>
            <person name="Turgeon B."/>
            <person name="Goodwin S."/>
            <person name="Spatafora J."/>
            <person name="Crous P."/>
            <person name="Grigoriev I."/>
        </authorList>
    </citation>
    <scope>NUCLEOTIDE SEQUENCE</scope>
    <source>
        <strain evidence="2">CBS 480.64</strain>
    </source>
</reference>
<feature type="compositionally biased region" description="Basic and acidic residues" evidence="1">
    <location>
        <begin position="20"/>
        <end position="32"/>
    </location>
</feature>
<protein>
    <submittedName>
        <fullName evidence="2">Uncharacterized protein</fullName>
    </submittedName>
</protein>
<sequence length="347" mass="39029">MFAPAHKPTRGRQTVLARRISLDKRKQKRDASDESDSASNESRDEATRQPPSPDPRVHSVSITDPFYVAGVSREEWVVSAAAPSEKPQDKPVEEEFLDLNPPLLPPRLGIEHRGQAVLKRNHADKLMTILHICMLRQDWHRAFRAWALLLRLEIGGTGMDVREYGHWGIGAELLIRTNEKEGFRQAQEYYNRFITRYPHAIARKYLVSAVAFYPALFNMWISGAQRQFSVDEHELGHKLQTALEIAARMDEVMESPAYNKSLPLLKLRGMVGLWISDLYIATASGEGDEGGDAEDNLERSRTERAKVIEVFGKLKSAGGELSESVLDLIETGGNDNEDDESSGGMYD</sequence>
<accession>A0A6A7CAA5</accession>
<dbReference type="InterPro" id="IPR053029">
    <property type="entry name" value="RNA_pol_I-specific_init_factor"/>
</dbReference>
<dbReference type="OrthoDB" id="2159786at2759"/>